<dbReference type="AlphaFoldDB" id="A0A7W6PU33"/>
<feature type="region of interest" description="Disordered" evidence="1">
    <location>
        <begin position="149"/>
        <end position="173"/>
    </location>
</feature>
<dbReference type="Gene3D" id="2.40.50.230">
    <property type="entry name" value="Gp5 N-terminal domain"/>
    <property type="match status" value="1"/>
</dbReference>
<dbReference type="EMBL" id="JACIEC010000012">
    <property type="protein sequence ID" value="MBB4145812.1"/>
    <property type="molecule type" value="Genomic_DNA"/>
</dbReference>
<dbReference type="InterPro" id="IPR037026">
    <property type="entry name" value="Vgr_OB-fold_dom_sf"/>
</dbReference>
<reference evidence="2 3" key="1">
    <citation type="submission" date="2020-08" db="EMBL/GenBank/DDBJ databases">
        <title>Genomic Encyclopedia of Type Strains, Phase IV (KMG-IV): sequencing the most valuable type-strain genomes for metagenomic binning, comparative biology and taxonomic classification.</title>
        <authorList>
            <person name="Goeker M."/>
        </authorList>
    </citation>
    <scope>NUCLEOTIDE SEQUENCE [LARGE SCALE GENOMIC DNA]</scope>
    <source>
        <strain evidence="2 3">DSM 29514</strain>
    </source>
</reference>
<name>A0A7W6PU33_9HYPH</name>
<gene>
    <name evidence="2" type="ORF">GGQ72_004378</name>
</gene>
<dbReference type="Proteomes" id="UP000519897">
    <property type="component" value="Unassembled WGS sequence"/>
</dbReference>
<sequence>MIHELIALRAEMEALKNTVARMIQVGTVEVMDAQNGYRLKLGEGEDGKPFLSPFYPHPETGKTSVPLKKNQIMVAINPGGDPRQGMLVRGGYSDEHKSPNDDLEANIFDDAGVRISIKDGALVIKAGGVTITISEAGLKIEGGKVTHDGKNIGSSHIHGGVEKGSADTAPPSN</sequence>
<proteinExistence type="predicted"/>
<protein>
    <submittedName>
        <fullName evidence="2">Phage baseplate assembly protein gpV</fullName>
    </submittedName>
</protein>
<evidence type="ECO:0000313" key="3">
    <source>
        <dbReference type="Proteomes" id="UP000519897"/>
    </source>
</evidence>
<evidence type="ECO:0000256" key="1">
    <source>
        <dbReference type="SAM" id="MobiDB-lite"/>
    </source>
</evidence>
<evidence type="ECO:0000313" key="2">
    <source>
        <dbReference type="EMBL" id="MBB4145812.1"/>
    </source>
</evidence>
<comment type="caution">
    <text evidence="2">The sequence shown here is derived from an EMBL/GenBank/DDBJ whole genome shotgun (WGS) entry which is preliminary data.</text>
</comment>
<dbReference type="RefSeq" id="WP_165130351.1">
    <property type="nucleotide sequence ID" value="NZ_CP049247.1"/>
</dbReference>
<accession>A0A7W6PU33</accession>
<keyword evidence="3" id="KW-1185">Reference proteome</keyword>
<organism evidence="2 3">
    <name type="scientific">Rhizobium rhizoryzae</name>
    <dbReference type="NCBI Taxonomy" id="451876"/>
    <lineage>
        <taxon>Bacteria</taxon>
        <taxon>Pseudomonadati</taxon>
        <taxon>Pseudomonadota</taxon>
        <taxon>Alphaproteobacteria</taxon>
        <taxon>Hyphomicrobiales</taxon>
        <taxon>Rhizobiaceae</taxon>
        <taxon>Rhizobium/Agrobacterium group</taxon>
        <taxon>Rhizobium</taxon>
    </lineage>
</organism>